<gene>
    <name evidence="3" type="ORF">PVAP13_2KG301300</name>
</gene>
<protein>
    <submittedName>
        <fullName evidence="3">Uncharacterized protein</fullName>
    </submittedName>
</protein>
<evidence type="ECO:0000256" key="2">
    <source>
        <dbReference type="SAM" id="SignalP"/>
    </source>
</evidence>
<feature type="chain" id="PRO_5035827787" evidence="2">
    <location>
        <begin position="31"/>
        <end position="82"/>
    </location>
</feature>
<sequence length="82" mass="7890">MKRGGKGTAAGAPTTTAAVLLLVAALLVLAASHADAAAAARRLGAADGTFPLPNGCSHGESNQGGECHGHSAVGTTGFRPTP</sequence>
<reference evidence="3" key="1">
    <citation type="submission" date="2020-05" db="EMBL/GenBank/DDBJ databases">
        <title>WGS assembly of Panicum virgatum.</title>
        <authorList>
            <person name="Lovell J.T."/>
            <person name="Jenkins J."/>
            <person name="Shu S."/>
            <person name="Juenger T.E."/>
            <person name="Schmutz J."/>
        </authorList>
    </citation>
    <scope>NUCLEOTIDE SEQUENCE</scope>
    <source>
        <strain evidence="3">AP13</strain>
    </source>
</reference>
<keyword evidence="2" id="KW-0732">Signal</keyword>
<dbReference type="EMBL" id="CM029039">
    <property type="protein sequence ID" value="KAG2643306.1"/>
    <property type="molecule type" value="Genomic_DNA"/>
</dbReference>
<comment type="caution">
    <text evidence="3">The sequence shown here is derived from an EMBL/GenBank/DDBJ whole genome shotgun (WGS) entry which is preliminary data.</text>
</comment>
<dbReference type="Proteomes" id="UP000823388">
    <property type="component" value="Chromosome 2K"/>
</dbReference>
<evidence type="ECO:0000256" key="1">
    <source>
        <dbReference type="SAM" id="MobiDB-lite"/>
    </source>
</evidence>
<accession>A0A8T0WBR9</accession>
<proteinExistence type="predicted"/>
<name>A0A8T0WBR9_PANVG</name>
<keyword evidence="4" id="KW-1185">Reference proteome</keyword>
<organism evidence="3 4">
    <name type="scientific">Panicum virgatum</name>
    <name type="common">Blackwell switchgrass</name>
    <dbReference type="NCBI Taxonomy" id="38727"/>
    <lineage>
        <taxon>Eukaryota</taxon>
        <taxon>Viridiplantae</taxon>
        <taxon>Streptophyta</taxon>
        <taxon>Embryophyta</taxon>
        <taxon>Tracheophyta</taxon>
        <taxon>Spermatophyta</taxon>
        <taxon>Magnoliopsida</taxon>
        <taxon>Liliopsida</taxon>
        <taxon>Poales</taxon>
        <taxon>Poaceae</taxon>
        <taxon>PACMAD clade</taxon>
        <taxon>Panicoideae</taxon>
        <taxon>Panicodae</taxon>
        <taxon>Paniceae</taxon>
        <taxon>Panicinae</taxon>
        <taxon>Panicum</taxon>
        <taxon>Panicum sect. Hiantes</taxon>
    </lineage>
</organism>
<evidence type="ECO:0000313" key="4">
    <source>
        <dbReference type="Proteomes" id="UP000823388"/>
    </source>
</evidence>
<dbReference type="AlphaFoldDB" id="A0A8T0WBR9"/>
<feature type="region of interest" description="Disordered" evidence="1">
    <location>
        <begin position="49"/>
        <end position="82"/>
    </location>
</feature>
<evidence type="ECO:0000313" key="3">
    <source>
        <dbReference type="EMBL" id="KAG2643306.1"/>
    </source>
</evidence>
<feature type="signal peptide" evidence="2">
    <location>
        <begin position="1"/>
        <end position="30"/>
    </location>
</feature>